<feature type="region of interest" description="Disordered" evidence="10">
    <location>
        <begin position="724"/>
        <end position="811"/>
    </location>
</feature>
<evidence type="ECO:0000313" key="14">
    <source>
        <dbReference type="Proteomes" id="UP001551695"/>
    </source>
</evidence>
<dbReference type="SUPFAM" id="SSF55874">
    <property type="entry name" value="ATPase domain of HSP90 chaperone/DNA topoisomerase II/histidine kinase"/>
    <property type="match status" value="1"/>
</dbReference>
<dbReference type="InterPro" id="IPR013587">
    <property type="entry name" value="Nitrate/nitrite_sensing"/>
</dbReference>
<dbReference type="PANTHER" id="PTHR45436">
    <property type="entry name" value="SENSOR HISTIDINE KINASE YKOH"/>
    <property type="match status" value="1"/>
</dbReference>
<evidence type="ECO:0000256" key="6">
    <source>
        <dbReference type="ARBA" id="ARBA00022692"/>
    </source>
</evidence>
<evidence type="ECO:0000256" key="1">
    <source>
        <dbReference type="ARBA" id="ARBA00000085"/>
    </source>
</evidence>
<feature type="region of interest" description="Disordered" evidence="10">
    <location>
        <begin position="277"/>
        <end position="313"/>
    </location>
</feature>
<evidence type="ECO:0000256" key="3">
    <source>
        <dbReference type="ARBA" id="ARBA00012438"/>
    </source>
</evidence>
<dbReference type="InterPro" id="IPR003660">
    <property type="entry name" value="HAMP_dom"/>
</dbReference>
<evidence type="ECO:0000256" key="5">
    <source>
        <dbReference type="ARBA" id="ARBA00022679"/>
    </source>
</evidence>
<gene>
    <name evidence="13" type="ORF">AB0I48_08980</name>
</gene>
<keyword evidence="8 11" id="KW-1133">Transmembrane helix</keyword>
<sequence>MFDSKFLDTLTTAIKRGKLHGPIGVRARLLAIALIPSIALLGIGVGASVYLVNNGKDAENWAELASATTEPSVLMIEAFQLERGASILFLAGDPAVGENIAATRKNSDNALAALQLVGESAALLRPDLRSELEGYTELYEQLPILRAGIDARALPPQQVFLAFSTVIDTIVQGSLLAAEVAPDAKIAVDLYKAIHPLRAAEAVSRAGSIGSLGLLTNQFSAEQLTEFIRYVGDARGEMAFAAGTLTGDRKAQLKAVLDGQSWQQLTAMEDAVIRRGVVSPESDAPAGRNSTSGSTSNSSSNSTSNSTSGSSANSAQANALPLGFAEWGTVAAHVRSDLLKLWEAQSREAHRNAMASGEETASNSLYGGIAVGLVTLLAFVAALFLANRLIRRMRRLRRETLELADQRLPEAIKRLSSGRELDEDADLAPLDFGTDEIGQVADAFNRAHAAAVVAAVAEAKTREGVNAVFLNIAHRSQVMVHRQLALLDRAEREEENASKLDVLFQLDHLATRSRRNAENLIILGGEKPGRRWRNPVPLIDVVRSAVAESLDYTRINTGKLPELRITGGAVADLIHLLAELTDNATAFSPPQSRVSISGNQVGRGVALEIADQGLGMSTTELAERNALLTEPPDFSVAALSTDARLGLFVVAKLSQRHGISVRLAESDYGGIKAIVLVPTALIATGSDDEPVERRPAIAPPPPQPSFAPAAVSTVTAGMANTERTIAMPPSGGEKPALPRRRRAAEEAAAESAAKKTRSVTMPRPRSADEARNLMSAIESGTRQGRLNRVEIDNSAKQSDRQEGAGDNLQAP</sequence>
<proteinExistence type="predicted"/>
<evidence type="ECO:0000256" key="8">
    <source>
        <dbReference type="ARBA" id="ARBA00022989"/>
    </source>
</evidence>
<accession>A0ABV3FQI5</accession>
<dbReference type="EC" id="2.7.13.3" evidence="3"/>
<dbReference type="Gene3D" id="3.30.565.10">
    <property type="entry name" value="Histidine kinase-like ATPase, C-terminal domain"/>
    <property type="match status" value="1"/>
</dbReference>
<keyword evidence="11" id="KW-0472">Membrane</keyword>
<comment type="subcellular location">
    <subcellularLocation>
        <location evidence="2">Membrane</location>
    </subcellularLocation>
</comment>
<evidence type="ECO:0000256" key="11">
    <source>
        <dbReference type="SAM" id="Phobius"/>
    </source>
</evidence>
<evidence type="ECO:0000259" key="12">
    <source>
        <dbReference type="SMART" id="SM00387"/>
    </source>
</evidence>
<keyword evidence="7" id="KW-0418">Kinase</keyword>
<evidence type="ECO:0000256" key="10">
    <source>
        <dbReference type="SAM" id="MobiDB-lite"/>
    </source>
</evidence>
<dbReference type="Pfam" id="PF02518">
    <property type="entry name" value="HATPase_c"/>
    <property type="match status" value="1"/>
</dbReference>
<evidence type="ECO:0000256" key="4">
    <source>
        <dbReference type="ARBA" id="ARBA00022553"/>
    </source>
</evidence>
<keyword evidence="14" id="KW-1185">Reference proteome</keyword>
<evidence type="ECO:0000256" key="2">
    <source>
        <dbReference type="ARBA" id="ARBA00004370"/>
    </source>
</evidence>
<dbReference type="InterPro" id="IPR003594">
    <property type="entry name" value="HATPase_dom"/>
</dbReference>
<evidence type="ECO:0000256" key="7">
    <source>
        <dbReference type="ARBA" id="ARBA00022777"/>
    </source>
</evidence>
<dbReference type="Gene3D" id="6.10.340.10">
    <property type="match status" value="1"/>
</dbReference>
<feature type="transmembrane region" description="Helical" evidence="11">
    <location>
        <begin position="365"/>
        <end position="386"/>
    </location>
</feature>
<evidence type="ECO:0000313" key="13">
    <source>
        <dbReference type="EMBL" id="MEV0707683.1"/>
    </source>
</evidence>
<organism evidence="13 14">
    <name type="scientific">Nocardia aurea</name>
    <dbReference type="NCBI Taxonomy" id="2144174"/>
    <lineage>
        <taxon>Bacteria</taxon>
        <taxon>Bacillati</taxon>
        <taxon>Actinomycetota</taxon>
        <taxon>Actinomycetes</taxon>
        <taxon>Mycobacteriales</taxon>
        <taxon>Nocardiaceae</taxon>
        <taxon>Nocardia</taxon>
    </lineage>
</organism>
<dbReference type="EMBL" id="JBFAKC010000003">
    <property type="protein sequence ID" value="MEV0707683.1"/>
    <property type="molecule type" value="Genomic_DNA"/>
</dbReference>
<dbReference type="PANTHER" id="PTHR45436:SF5">
    <property type="entry name" value="SENSOR HISTIDINE KINASE TRCS"/>
    <property type="match status" value="1"/>
</dbReference>
<feature type="compositionally biased region" description="Basic and acidic residues" evidence="10">
    <location>
        <begin position="787"/>
        <end position="803"/>
    </location>
</feature>
<protein>
    <recommendedName>
        <fullName evidence="3">histidine kinase</fullName>
        <ecNumber evidence="3">2.7.13.3</ecNumber>
    </recommendedName>
</protein>
<dbReference type="RefSeq" id="WP_355089509.1">
    <property type="nucleotide sequence ID" value="NZ_JBEXKW010000068.1"/>
</dbReference>
<dbReference type="InterPro" id="IPR036890">
    <property type="entry name" value="HATPase_C_sf"/>
</dbReference>
<comment type="catalytic activity">
    <reaction evidence="1">
        <text>ATP + protein L-histidine = ADP + protein N-phospho-L-histidine.</text>
        <dbReference type="EC" id="2.7.13.3"/>
    </reaction>
</comment>
<feature type="domain" description="Histidine kinase/HSP90-like ATPase" evidence="12">
    <location>
        <begin position="568"/>
        <end position="681"/>
    </location>
</feature>
<name>A0ABV3FQI5_9NOCA</name>
<dbReference type="Pfam" id="PF00672">
    <property type="entry name" value="HAMP"/>
    <property type="match status" value="1"/>
</dbReference>
<reference evidence="13 14" key="1">
    <citation type="submission" date="2024-06" db="EMBL/GenBank/DDBJ databases">
        <title>The Natural Products Discovery Center: Release of the First 8490 Sequenced Strains for Exploring Actinobacteria Biosynthetic Diversity.</title>
        <authorList>
            <person name="Kalkreuter E."/>
            <person name="Kautsar S.A."/>
            <person name="Yang D."/>
            <person name="Bader C.D."/>
            <person name="Teijaro C.N."/>
            <person name="Fluegel L."/>
            <person name="Davis C.M."/>
            <person name="Simpson J.R."/>
            <person name="Lauterbach L."/>
            <person name="Steele A.D."/>
            <person name="Gui C."/>
            <person name="Meng S."/>
            <person name="Li G."/>
            <person name="Viehrig K."/>
            <person name="Ye F."/>
            <person name="Su P."/>
            <person name="Kiefer A.F."/>
            <person name="Nichols A."/>
            <person name="Cepeda A.J."/>
            <person name="Yan W."/>
            <person name="Fan B."/>
            <person name="Jiang Y."/>
            <person name="Adhikari A."/>
            <person name="Zheng C.-J."/>
            <person name="Schuster L."/>
            <person name="Cowan T.M."/>
            <person name="Smanski M.J."/>
            <person name="Chevrette M.G."/>
            <person name="De Carvalho L.P.S."/>
            <person name="Shen B."/>
        </authorList>
    </citation>
    <scope>NUCLEOTIDE SEQUENCE [LARGE SCALE GENOMIC DNA]</scope>
    <source>
        <strain evidence="13 14">NPDC050403</strain>
    </source>
</reference>
<keyword evidence="4" id="KW-0597">Phosphoprotein</keyword>
<dbReference type="InterPro" id="IPR050428">
    <property type="entry name" value="TCS_sensor_his_kinase"/>
</dbReference>
<feature type="compositionally biased region" description="Low complexity" evidence="10">
    <location>
        <begin position="289"/>
        <end position="313"/>
    </location>
</feature>
<keyword evidence="9" id="KW-0902">Two-component regulatory system</keyword>
<evidence type="ECO:0000256" key="9">
    <source>
        <dbReference type="ARBA" id="ARBA00023012"/>
    </source>
</evidence>
<feature type="transmembrane region" description="Helical" evidence="11">
    <location>
        <begin position="29"/>
        <end position="52"/>
    </location>
</feature>
<keyword evidence="6 11" id="KW-0812">Transmembrane</keyword>
<keyword evidence="5" id="KW-0808">Transferase</keyword>
<comment type="caution">
    <text evidence="13">The sequence shown here is derived from an EMBL/GenBank/DDBJ whole genome shotgun (WGS) entry which is preliminary data.</text>
</comment>
<dbReference type="Proteomes" id="UP001551695">
    <property type="component" value="Unassembled WGS sequence"/>
</dbReference>
<dbReference type="Pfam" id="PF08376">
    <property type="entry name" value="NIT"/>
    <property type="match status" value="1"/>
</dbReference>
<dbReference type="SMART" id="SM00387">
    <property type="entry name" value="HATPase_c"/>
    <property type="match status" value="1"/>
</dbReference>